<evidence type="ECO:0000313" key="1">
    <source>
        <dbReference type="EMBL" id="MDT0631403.1"/>
    </source>
</evidence>
<gene>
    <name evidence="1" type="ORF">RM540_06530</name>
</gene>
<reference evidence="1 2" key="1">
    <citation type="submission" date="2023-09" db="EMBL/GenBank/DDBJ databases">
        <authorList>
            <person name="Rey-Velasco X."/>
        </authorList>
    </citation>
    <scope>NUCLEOTIDE SEQUENCE [LARGE SCALE GENOMIC DNA]</scope>
    <source>
        <strain evidence="1 2">F394</strain>
    </source>
</reference>
<comment type="caution">
    <text evidence="1">The sequence shown here is derived from an EMBL/GenBank/DDBJ whole genome shotgun (WGS) entry which is preliminary data.</text>
</comment>
<keyword evidence="2" id="KW-1185">Reference proteome</keyword>
<evidence type="ECO:0000313" key="2">
    <source>
        <dbReference type="Proteomes" id="UP001267426"/>
    </source>
</evidence>
<dbReference type="PROSITE" id="PS51257">
    <property type="entry name" value="PROKAR_LIPOPROTEIN"/>
    <property type="match status" value="1"/>
</dbReference>
<proteinExistence type="predicted"/>
<protein>
    <submittedName>
        <fullName evidence="1">Uncharacterized protein</fullName>
    </submittedName>
</protein>
<dbReference type="Proteomes" id="UP001267426">
    <property type="component" value="Unassembled WGS sequence"/>
</dbReference>
<dbReference type="EMBL" id="JAVRHT010000012">
    <property type="protein sequence ID" value="MDT0631403.1"/>
    <property type="molecule type" value="Genomic_DNA"/>
</dbReference>
<name>A0ABU3BQ47_9BACT</name>
<dbReference type="RefSeq" id="WP_311662746.1">
    <property type="nucleotide sequence ID" value="NZ_JAVRHT010000012.1"/>
</dbReference>
<organism evidence="1 2">
    <name type="scientific">Rubrivirga litoralis</name>
    <dbReference type="NCBI Taxonomy" id="3075598"/>
    <lineage>
        <taxon>Bacteria</taxon>
        <taxon>Pseudomonadati</taxon>
        <taxon>Rhodothermota</taxon>
        <taxon>Rhodothermia</taxon>
        <taxon>Rhodothermales</taxon>
        <taxon>Rubricoccaceae</taxon>
        <taxon>Rubrivirga</taxon>
    </lineage>
</organism>
<sequence>MTRLAFVALALLAGCQPSPEPAPPGAVAFPQLPRGIADEGEALAAGVLAVDGPCLRFQTDVEGAPSESYLVVWPAHVAFDPVHNRVADARTGFVAGQGVPIFLSGGETSTEPQGLATPVPAGCPGPYWIAAALRVDPSTAPGSTPPPGSLALRLAHVDVPPVDDLGFSYRRIGTDADVAAFPADGAVWLDAVLIADALGQPALTMLTGPETRLRDGRLYLRADAVQRLANVFVWHRRPDSSIDVLPPNVLAEVVARSELGQAAQAAGFEVFTSNPY</sequence>
<accession>A0ABU3BQ47</accession>